<proteinExistence type="predicted"/>
<gene>
    <name evidence="1" type="ORF">PoB_001845300</name>
</gene>
<evidence type="ECO:0000313" key="2">
    <source>
        <dbReference type="Proteomes" id="UP000735302"/>
    </source>
</evidence>
<dbReference type="EMBL" id="BLXT01002201">
    <property type="protein sequence ID" value="GFN91947.1"/>
    <property type="molecule type" value="Genomic_DNA"/>
</dbReference>
<protein>
    <submittedName>
        <fullName evidence="1">Uncharacterized protein</fullName>
    </submittedName>
</protein>
<evidence type="ECO:0000313" key="1">
    <source>
        <dbReference type="EMBL" id="GFN91947.1"/>
    </source>
</evidence>
<comment type="caution">
    <text evidence="1">The sequence shown here is derived from an EMBL/GenBank/DDBJ whole genome shotgun (WGS) entry which is preliminary data.</text>
</comment>
<dbReference type="AlphaFoldDB" id="A0AAV3ZBI1"/>
<dbReference type="Proteomes" id="UP000735302">
    <property type="component" value="Unassembled WGS sequence"/>
</dbReference>
<reference evidence="1 2" key="1">
    <citation type="journal article" date="2021" name="Elife">
        <title>Chloroplast acquisition without the gene transfer in kleptoplastic sea slugs, Plakobranchus ocellatus.</title>
        <authorList>
            <person name="Maeda T."/>
            <person name="Takahashi S."/>
            <person name="Yoshida T."/>
            <person name="Shimamura S."/>
            <person name="Takaki Y."/>
            <person name="Nagai Y."/>
            <person name="Toyoda A."/>
            <person name="Suzuki Y."/>
            <person name="Arimoto A."/>
            <person name="Ishii H."/>
            <person name="Satoh N."/>
            <person name="Nishiyama T."/>
            <person name="Hasebe M."/>
            <person name="Maruyama T."/>
            <person name="Minagawa J."/>
            <person name="Obokata J."/>
            <person name="Shigenobu S."/>
        </authorList>
    </citation>
    <scope>NUCLEOTIDE SEQUENCE [LARGE SCALE GENOMIC DNA]</scope>
</reference>
<accession>A0AAV3ZBI1</accession>
<sequence>MLNPWTENCSELYTHRSRGDPKVVTVPQPTDTAKDELRENDLVVHFREISKNSLFIARQSRLSSSLSDRLMGSNPCQGPCTFQA</sequence>
<name>A0AAV3ZBI1_9GAST</name>
<organism evidence="1 2">
    <name type="scientific">Plakobranchus ocellatus</name>
    <dbReference type="NCBI Taxonomy" id="259542"/>
    <lineage>
        <taxon>Eukaryota</taxon>
        <taxon>Metazoa</taxon>
        <taxon>Spiralia</taxon>
        <taxon>Lophotrochozoa</taxon>
        <taxon>Mollusca</taxon>
        <taxon>Gastropoda</taxon>
        <taxon>Heterobranchia</taxon>
        <taxon>Euthyneura</taxon>
        <taxon>Panpulmonata</taxon>
        <taxon>Sacoglossa</taxon>
        <taxon>Placobranchoidea</taxon>
        <taxon>Plakobranchidae</taxon>
        <taxon>Plakobranchus</taxon>
    </lineage>
</organism>
<keyword evidence="2" id="KW-1185">Reference proteome</keyword>